<evidence type="ECO:0000313" key="4">
    <source>
        <dbReference type="Proteomes" id="UP000324767"/>
    </source>
</evidence>
<dbReference type="OrthoDB" id="3533814at2759"/>
<proteinExistence type="predicted"/>
<dbReference type="InterPro" id="IPR046529">
    <property type="entry name" value="DUF6594"/>
</dbReference>
<feature type="transmembrane region" description="Helical" evidence="1">
    <location>
        <begin position="278"/>
        <end position="296"/>
    </location>
</feature>
<accession>A0A5M8PI49</accession>
<name>A0A5M8PI49_9LECA</name>
<gene>
    <name evidence="3" type="ORF">FRX48_07411</name>
</gene>
<feature type="transmembrane region" description="Helical" evidence="1">
    <location>
        <begin position="226"/>
        <end position="246"/>
    </location>
</feature>
<comment type="caution">
    <text evidence="3">The sequence shown here is derived from an EMBL/GenBank/DDBJ whole genome shotgun (WGS) entry which is preliminary data.</text>
</comment>
<dbReference type="PANTHER" id="PTHR34502">
    <property type="entry name" value="DUF6594 DOMAIN-CONTAINING PROTEIN-RELATED"/>
    <property type="match status" value="1"/>
</dbReference>
<organism evidence="3 4">
    <name type="scientific">Lasallia pustulata</name>
    <dbReference type="NCBI Taxonomy" id="136370"/>
    <lineage>
        <taxon>Eukaryota</taxon>
        <taxon>Fungi</taxon>
        <taxon>Dikarya</taxon>
        <taxon>Ascomycota</taxon>
        <taxon>Pezizomycotina</taxon>
        <taxon>Lecanoromycetes</taxon>
        <taxon>OSLEUM clade</taxon>
        <taxon>Umbilicariomycetidae</taxon>
        <taxon>Umbilicariales</taxon>
        <taxon>Umbilicariaceae</taxon>
        <taxon>Lasallia</taxon>
    </lineage>
</organism>
<sequence>MPSANEIGVQGSYGRLAALMGNLPELAIFRKFHEINIQNLLTMQSELVHLEEEYKDICEEDANSECEITRSYQKDWKALQKSKGMGGTLQKDAQSRLQVKLAAYNGALLQQIELCRQSGPSQYDLRLLRLWLISSKGNNCGLAGPGWDVWEEDKNHDVESKKRADLVVLSAKHKGQDFLLRWMGEKAFRLLYRLLGKRMKKMAVVVDGDCGLVEYKDTAVMAAANILSTLLASILITGPMFVLSIINNVHMRLGIVMLLTSLFSITLYVCSEAKRVEIFAATAAFAAAQVVFVGSVPTTGNNKPN</sequence>
<dbReference type="AlphaFoldDB" id="A0A5M8PI49"/>
<protein>
    <recommendedName>
        <fullName evidence="2">DUF6594 domain-containing protein</fullName>
    </recommendedName>
</protein>
<evidence type="ECO:0000259" key="2">
    <source>
        <dbReference type="Pfam" id="PF20237"/>
    </source>
</evidence>
<keyword evidence="1" id="KW-0812">Transmembrane</keyword>
<evidence type="ECO:0000313" key="3">
    <source>
        <dbReference type="EMBL" id="KAA6409067.1"/>
    </source>
</evidence>
<dbReference type="EMBL" id="VXIT01000012">
    <property type="protein sequence ID" value="KAA6409067.1"/>
    <property type="molecule type" value="Genomic_DNA"/>
</dbReference>
<evidence type="ECO:0000256" key="1">
    <source>
        <dbReference type="SAM" id="Phobius"/>
    </source>
</evidence>
<keyword evidence="1" id="KW-0472">Membrane</keyword>
<reference evidence="3 4" key="1">
    <citation type="submission" date="2019-09" db="EMBL/GenBank/DDBJ databases">
        <title>The hologenome of the rock-dwelling lichen Lasallia pustulata.</title>
        <authorList>
            <person name="Greshake Tzovaras B."/>
            <person name="Segers F."/>
            <person name="Bicker A."/>
            <person name="Dal Grande F."/>
            <person name="Otte J."/>
            <person name="Hankeln T."/>
            <person name="Schmitt I."/>
            <person name="Ebersberger I."/>
        </authorList>
    </citation>
    <scope>NUCLEOTIDE SEQUENCE [LARGE SCALE GENOMIC DNA]</scope>
    <source>
        <strain evidence="3">A1-1</strain>
    </source>
</reference>
<dbReference type="Proteomes" id="UP000324767">
    <property type="component" value="Unassembled WGS sequence"/>
</dbReference>
<keyword evidence="1" id="KW-1133">Transmembrane helix</keyword>
<feature type="domain" description="DUF6594" evidence="2">
    <location>
        <begin position="13"/>
        <end position="290"/>
    </location>
</feature>
<dbReference type="Pfam" id="PF20237">
    <property type="entry name" value="DUF6594"/>
    <property type="match status" value="1"/>
</dbReference>
<dbReference type="PANTHER" id="PTHR34502:SF5">
    <property type="entry name" value="DUF6594 DOMAIN-CONTAINING PROTEIN"/>
    <property type="match status" value="1"/>
</dbReference>
<feature type="transmembrane region" description="Helical" evidence="1">
    <location>
        <begin position="252"/>
        <end position="271"/>
    </location>
</feature>